<dbReference type="AlphaFoldDB" id="A0A6L8UXV4"/>
<keyword evidence="1" id="KW-0732">Signal</keyword>
<feature type="chain" id="PRO_5026892720" evidence="1">
    <location>
        <begin position="27"/>
        <end position="154"/>
    </location>
</feature>
<feature type="signal peptide" evidence="1">
    <location>
        <begin position="1"/>
        <end position="26"/>
    </location>
</feature>
<gene>
    <name evidence="2" type="ORF">GQF01_11590</name>
</gene>
<keyword evidence="3" id="KW-1185">Reference proteome</keyword>
<dbReference type="RefSeq" id="WP_161406928.1">
    <property type="nucleotide sequence ID" value="NZ_WTUZ01000015.1"/>
</dbReference>
<evidence type="ECO:0000313" key="3">
    <source>
        <dbReference type="Proteomes" id="UP000481087"/>
    </source>
</evidence>
<organism evidence="2 3">
    <name type="scientific">Paenibacillus silvestris</name>
    <dbReference type="NCBI Taxonomy" id="2606219"/>
    <lineage>
        <taxon>Bacteria</taxon>
        <taxon>Bacillati</taxon>
        <taxon>Bacillota</taxon>
        <taxon>Bacilli</taxon>
        <taxon>Bacillales</taxon>
        <taxon>Paenibacillaceae</taxon>
        <taxon>Paenibacillus</taxon>
    </lineage>
</organism>
<evidence type="ECO:0000256" key="1">
    <source>
        <dbReference type="SAM" id="SignalP"/>
    </source>
</evidence>
<accession>A0A6L8UXV4</accession>
<comment type="caution">
    <text evidence="2">The sequence shown here is derived from an EMBL/GenBank/DDBJ whole genome shotgun (WGS) entry which is preliminary data.</text>
</comment>
<proteinExistence type="predicted"/>
<protein>
    <submittedName>
        <fullName evidence="2">Uncharacterized protein</fullName>
    </submittedName>
</protein>
<sequence>MKKFKTLALTFTVATSVLLSGTSAFALGTANNNDSSASPNVFSGSSDSFDGTIDNSVDKDFDYYKWVNDTGSAKSFYVNFDTYENRSLDYRINSIGVSGIGAAATRVSVATGREAWLVYLPAGERLTVQVTSATFSNYDPTKKYVISLGSSPWF</sequence>
<evidence type="ECO:0000313" key="2">
    <source>
        <dbReference type="EMBL" id="MZQ82744.1"/>
    </source>
</evidence>
<dbReference type="EMBL" id="WTUZ01000015">
    <property type="protein sequence ID" value="MZQ82744.1"/>
    <property type="molecule type" value="Genomic_DNA"/>
</dbReference>
<reference evidence="2 3" key="1">
    <citation type="submission" date="2019-12" db="EMBL/GenBank/DDBJ databases">
        <title>Paenibacillus sp. nov. sp. isolated from soil.</title>
        <authorList>
            <person name="Kim J."/>
            <person name="Jeong S.E."/>
            <person name="Jung H.S."/>
            <person name="Jeon C.O."/>
        </authorList>
    </citation>
    <scope>NUCLEOTIDE SEQUENCE [LARGE SCALE GENOMIC DNA]</scope>
    <source>
        <strain evidence="2 3">5J-6</strain>
    </source>
</reference>
<name>A0A6L8UXV4_9BACL</name>
<dbReference type="Proteomes" id="UP000481087">
    <property type="component" value="Unassembled WGS sequence"/>
</dbReference>